<comment type="caution">
    <text evidence="6">The sequence shown here is derived from an EMBL/GenBank/DDBJ whole genome shotgun (WGS) entry which is preliminary data.</text>
</comment>
<evidence type="ECO:0000256" key="4">
    <source>
        <dbReference type="ARBA" id="ARBA00023295"/>
    </source>
</evidence>
<accession>A0A7X0VTG9</accession>
<dbReference type="Pfam" id="PF17801">
    <property type="entry name" value="Melibiase_C"/>
    <property type="match status" value="1"/>
</dbReference>
<keyword evidence="4" id="KW-0326">Glycosidase</keyword>
<keyword evidence="7" id="KW-1185">Reference proteome</keyword>
<dbReference type="InterPro" id="IPR000421">
    <property type="entry name" value="FA58C"/>
</dbReference>
<evidence type="ECO:0000313" key="6">
    <source>
        <dbReference type="EMBL" id="MBB6729849.1"/>
    </source>
</evidence>
<sequence>MRRSWTGLAVLLLLLLGAVGFVPGAKPAAAATVAVSQSGSVVTMTNGTLTVTYDLSDGKGDFMSGSTTIMSDFYSDYSVTGASGRVSSFDAGTRTASWASIGSDGYGANGTRLTLTNSLSAGSTIILHITMYEDQSFILADMTVNNGTSQSLNFMEPIAGPNLDIGAGSDKRIYTTPYTNNFDFGVAPVNDFGNSQNGSERLPGSSEAWTTFNGTSYWVASVFDNTNKHGLVAGAATTLKWKSMEYLRQATTANGPLTGFSVYNAGGSQSGTSVSSDSFFLGYFDDYQTGLETFGRAYAVAEPKLDWSGDVPAGFNTWYAYYNYPTADAVYAMTDYFNDHLKPLGYDYMNLDCCYRGVPGQTGNQSADQYVDYVHGKGMKAGTYAAPFGIWDDLSATVPGTSYTFGDIALKDANGNPIVSYINTYIVDATHPGGQAYLRYLADHDIVDHGFDYVKLDFIDLGMIDGSFYDSAKNGMQAYRIGMGIIRDELESAPQDIYIDESIAPLMPSGFAQGRRSGVDTTIGLESYPGIERQAFNDAASWWTNGTLYDYNDSDMLFPQSVINGFDNTTLNEGTLYATAVVMGGGHLLIGDNVPFLSDDRMKTIVQNPDLLALAKKGLAAKPVKMTNFYHHLEHSPSAIYMTDSNGDRYVGLSNWDMNNPASVAVTFADLGLSASATYTLTELYSHTKLGDFSGSYSRTLKPGESIIVRVSAQSSSLPAAPTNLALGHSATASSTWSAQTGFDASKVTDGSLATRWSAEGGTANDQWIAVDLGSITDVNRVIVNEYGYGNQNFQIETYVLQYWDGSAYRDLTKGYTLGDRRIFDFPTVSTSKIRLFVKKARFIPSINEIEAYEVPGNTGYRIDQDDSGAASSVYSDIRDVVQRMQTFTLTQSSLPRMDVYLYESYVNKLPEDNLYLDIVELDANDNPTRTLFSAALHPNNIPGSPAPYAVYPRLTGLDTSKRFGLVLRSPGSLEDGSTNNKYGFAYSDSNPYAGGMERLSTNGGVSWSTESGGNRDLMFTLYQ</sequence>
<evidence type="ECO:0000313" key="7">
    <source>
        <dbReference type="Proteomes" id="UP000564644"/>
    </source>
</evidence>
<name>A0A7X0VTG9_9BACL</name>
<reference evidence="6 7" key="1">
    <citation type="submission" date="2020-08" db="EMBL/GenBank/DDBJ databases">
        <title>Cohnella phylogeny.</title>
        <authorList>
            <person name="Dunlap C."/>
        </authorList>
    </citation>
    <scope>NUCLEOTIDE SEQUENCE [LARGE SCALE GENOMIC DNA]</scope>
    <source>
        <strain evidence="6 7">CBP 2801</strain>
    </source>
</reference>
<dbReference type="AlphaFoldDB" id="A0A7X0VTG9"/>
<keyword evidence="3" id="KW-0378">Hydrolase</keyword>
<feature type="domain" description="F5/8 type C" evidence="5">
    <location>
        <begin position="713"/>
        <end position="855"/>
    </location>
</feature>
<dbReference type="InterPro" id="IPR013780">
    <property type="entry name" value="Glyco_hydro_b"/>
</dbReference>
<comment type="similarity">
    <text evidence="1">Belongs to the glycosyl hydrolase 27 family.</text>
</comment>
<dbReference type="InterPro" id="IPR002241">
    <property type="entry name" value="Glyco_hydro_27"/>
</dbReference>
<evidence type="ECO:0000256" key="2">
    <source>
        <dbReference type="ARBA" id="ARBA00022729"/>
    </source>
</evidence>
<dbReference type="PANTHER" id="PTHR11452:SF75">
    <property type="entry name" value="ALPHA-GALACTOSIDASE MEL1"/>
    <property type="match status" value="1"/>
</dbReference>
<evidence type="ECO:0000256" key="3">
    <source>
        <dbReference type="ARBA" id="ARBA00022801"/>
    </source>
</evidence>
<dbReference type="SUPFAM" id="SSF51445">
    <property type="entry name" value="(Trans)glycosidases"/>
    <property type="match status" value="1"/>
</dbReference>
<dbReference type="Proteomes" id="UP000564644">
    <property type="component" value="Unassembled WGS sequence"/>
</dbReference>
<dbReference type="InterPro" id="IPR013785">
    <property type="entry name" value="Aldolase_TIM"/>
</dbReference>
<dbReference type="EMBL" id="JACJVO010000003">
    <property type="protein sequence ID" value="MBB6729849.1"/>
    <property type="molecule type" value="Genomic_DNA"/>
</dbReference>
<dbReference type="Pfam" id="PF00754">
    <property type="entry name" value="F5_F8_type_C"/>
    <property type="match status" value="1"/>
</dbReference>
<gene>
    <name evidence="6" type="ORF">H7C18_02975</name>
</gene>
<dbReference type="SUPFAM" id="SSF49785">
    <property type="entry name" value="Galactose-binding domain-like"/>
    <property type="match status" value="1"/>
</dbReference>
<dbReference type="Gene3D" id="3.20.20.70">
    <property type="entry name" value="Aldolase class I"/>
    <property type="match status" value="1"/>
</dbReference>
<evidence type="ECO:0000256" key="1">
    <source>
        <dbReference type="ARBA" id="ARBA00009743"/>
    </source>
</evidence>
<dbReference type="PROSITE" id="PS50022">
    <property type="entry name" value="FA58C_3"/>
    <property type="match status" value="1"/>
</dbReference>
<dbReference type="InterPro" id="IPR041233">
    <property type="entry name" value="Melibiase_C"/>
</dbReference>
<protein>
    <submittedName>
        <fullName evidence="6">Discoidin domain-containing protein</fullName>
    </submittedName>
</protein>
<dbReference type="GO" id="GO:0005975">
    <property type="term" value="P:carbohydrate metabolic process"/>
    <property type="evidence" value="ECO:0007669"/>
    <property type="project" value="InterPro"/>
</dbReference>
<keyword evidence="2" id="KW-0732">Signal</keyword>
<dbReference type="Gene3D" id="2.60.120.260">
    <property type="entry name" value="Galactose-binding domain-like"/>
    <property type="match status" value="1"/>
</dbReference>
<dbReference type="GO" id="GO:0004553">
    <property type="term" value="F:hydrolase activity, hydrolyzing O-glycosyl compounds"/>
    <property type="evidence" value="ECO:0007669"/>
    <property type="project" value="InterPro"/>
</dbReference>
<dbReference type="Gene3D" id="2.60.40.1180">
    <property type="entry name" value="Golgi alpha-mannosidase II"/>
    <property type="match status" value="1"/>
</dbReference>
<evidence type="ECO:0000259" key="5">
    <source>
        <dbReference type="PROSITE" id="PS50022"/>
    </source>
</evidence>
<organism evidence="6 7">
    <name type="scientific">Cohnella zeiphila</name>
    <dbReference type="NCBI Taxonomy" id="2761120"/>
    <lineage>
        <taxon>Bacteria</taxon>
        <taxon>Bacillati</taxon>
        <taxon>Bacillota</taxon>
        <taxon>Bacilli</taxon>
        <taxon>Bacillales</taxon>
        <taxon>Paenibacillaceae</taxon>
        <taxon>Cohnella</taxon>
    </lineage>
</organism>
<dbReference type="InterPro" id="IPR017853">
    <property type="entry name" value="GH"/>
</dbReference>
<dbReference type="SUPFAM" id="SSF51011">
    <property type="entry name" value="Glycosyl hydrolase domain"/>
    <property type="match status" value="1"/>
</dbReference>
<dbReference type="InterPro" id="IPR008979">
    <property type="entry name" value="Galactose-bd-like_sf"/>
</dbReference>
<proteinExistence type="inferred from homology"/>
<dbReference type="PANTHER" id="PTHR11452">
    <property type="entry name" value="ALPHA-GALACTOSIDASE/ALPHA-N-ACETYLGALACTOSAMINIDASE"/>
    <property type="match status" value="1"/>
</dbReference>